<dbReference type="Proteomes" id="UP001302676">
    <property type="component" value="Unassembled WGS sequence"/>
</dbReference>
<accession>A0AAN6V4S5</accession>
<reference evidence="2" key="1">
    <citation type="journal article" date="2023" name="Mol. Phylogenet. Evol.">
        <title>Genome-scale phylogeny and comparative genomics of the fungal order Sordariales.</title>
        <authorList>
            <person name="Hensen N."/>
            <person name="Bonometti L."/>
            <person name="Westerberg I."/>
            <person name="Brannstrom I.O."/>
            <person name="Guillou S."/>
            <person name="Cros-Aarteil S."/>
            <person name="Calhoun S."/>
            <person name="Haridas S."/>
            <person name="Kuo A."/>
            <person name="Mondo S."/>
            <person name="Pangilinan J."/>
            <person name="Riley R."/>
            <person name="LaButti K."/>
            <person name="Andreopoulos B."/>
            <person name="Lipzen A."/>
            <person name="Chen C."/>
            <person name="Yan M."/>
            <person name="Daum C."/>
            <person name="Ng V."/>
            <person name="Clum A."/>
            <person name="Steindorff A."/>
            <person name="Ohm R.A."/>
            <person name="Martin F."/>
            <person name="Silar P."/>
            <person name="Natvig D.O."/>
            <person name="Lalanne C."/>
            <person name="Gautier V."/>
            <person name="Ament-Velasquez S.L."/>
            <person name="Kruys A."/>
            <person name="Hutchinson M.I."/>
            <person name="Powell A.J."/>
            <person name="Barry K."/>
            <person name="Miller A.N."/>
            <person name="Grigoriev I.V."/>
            <person name="Debuchy R."/>
            <person name="Gladieux P."/>
            <person name="Hiltunen Thoren M."/>
            <person name="Johannesson H."/>
        </authorList>
    </citation>
    <scope>NUCLEOTIDE SEQUENCE</scope>
    <source>
        <strain evidence="2">CBS 141.50</strain>
    </source>
</reference>
<organism evidence="2 3">
    <name type="scientific">Dichotomopilus funicola</name>
    <dbReference type="NCBI Taxonomy" id="1934379"/>
    <lineage>
        <taxon>Eukaryota</taxon>
        <taxon>Fungi</taxon>
        <taxon>Dikarya</taxon>
        <taxon>Ascomycota</taxon>
        <taxon>Pezizomycotina</taxon>
        <taxon>Sordariomycetes</taxon>
        <taxon>Sordariomycetidae</taxon>
        <taxon>Sordariales</taxon>
        <taxon>Chaetomiaceae</taxon>
        <taxon>Dichotomopilus</taxon>
    </lineage>
</organism>
<proteinExistence type="predicted"/>
<name>A0AAN6V4S5_9PEZI</name>
<evidence type="ECO:0000313" key="2">
    <source>
        <dbReference type="EMBL" id="KAK4144883.1"/>
    </source>
</evidence>
<sequence>MESLPSYPDCPGRYSVPGCLETLRDGQLFCLFCQRRYTRILEYSTDLLPGDAEPSFAPPVPGVLQSHREIGEPSGSVPHLVVDLEEDLRNEELLAQLRPLFPDTLLLDNCWIGRVYDNSESDTNGSVWVLVEVDTEDVNHAVDVPAPLPTTDSPPSPGASRTELFTTSSGFEPQSGSRETNSHGIHDGTTHQIQPSPFAGSFLEERRPQSESWVPIIFIPRHTRTVSSQAPQNNTNTNINEERDHSIPLPIDNHDDDADNENHSTTNSDDTLTSMTSTELNRYREALANLSRPRPNDLPRHTARERNNLTNGVNGHTNGVSGVRTPEHLAVENGSRFAEHFNCPFQGPQTEDEIEQWIAGLIDVSAAGPLVNAHTNHVNGNIEEDGDPITLWVSAVRRLNEEFESDNDESA</sequence>
<reference evidence="2" key="2">
    <citation type="submission" date="2023-05" db="EMBL/GenBank/DDBJ databases">
        <authorList>
            <consortium name="Lawrence Berkeley National Laboratory"/>
            <person name="Steindorff A."/>
            <person name="Hensen N."/>
            <person name="Bonometti L."/>
            <person name="Westerberg I."/>
            <person name="Brannstrom I.O."/>
            <person name="Guillou S."/>
            <person name="Cros-Aarteil S."/>
            <person name="Calhoun S."/>
            <person name="Haridas S."/>
            <person name="Kuo A."/>
            <person name="Mondo S."/>
            <person name="Pangilinan J."/>
            <person name="Riley R."/>
            <person name="Labutti K."/>
            <person name="Andreopoulos B."/>
            <person name="Lipzen A."/>
            <person name="Chen C."/>
            <person name="Yanf M."/>
            <person name="Daum C."/>
            <person name="Ng V."/>
            <person name="Clum A."/>
            <person name="Ohm R."/>
            <person name="Martin F."/>
            <person name="Silar P."/>
            <person name="Natvig D."/>
            <person name="Lalanne C."/>
            <person name="Gautier V."/>
            <person name="Ament-Velasquez S.L."/>
            <person name="Kruys A."/>
            <person name="Hutchinson M.I."/>
            <person name="Powell A.J."/>
            <person name="Barry K."/>
            <person name="Miller A.N."/>
            <person name="Grigoriev I.V."/>
            <person name="Debuchy R."/>
            <person name="Gladieux P."/>
            <person name="Thoren M.H."/>
            <person name="Johannesson H."/>
        </authorList>
    </citation>
    <scope>NUCLEOTIDE SEQUENCE</scope>
    <source>
        <strain evidence="2">CBS 141.50</strain>
    </source>
</reference>
<comment type="caution">
    <text evidence="2">The sequence shown here is derived from an EMBL/GenBank/DDBJ whole genome shotgun (WGS) entry which is preliminary data.</text>
</comment>
<feature type="compositionally biased region" description="Polar residues" evidence="1">
    <location>
        <begin position="225"/>
        <end position="239"/>
    </location>
</feature>
<dbReference type="EMBL" id="MU853573">
    <property type="protein sequence ID" value="KAK4144883.1"/>
    <property type="molecule type" value="Genomic_DNA"/>
</dbReference>
<evidence type="ECO:0000256" key="1">
    <source>
        <dbReference type="SAM" id="MobiDB-lite"/>
    </source>
</evidence>
<protein>
    <submittedName>
        <fullName evidence="2">Uncharacterized protein</fullName>
    </submittedName>
</protein>
<feature type="compositionally biased region" description="Basic and acidic residues" evidence="1">
    <location>
        <begin position="180"/>
        <end position="189"/>
    </location>
</feature>
<feature type="compositionally biased region" description="Polar residues" evidence="1">
    <location>
        <begin position="264"/>
        <end position="275"/>
    </location>
</feature>
<feature type="region of interest" description="Disordered" evidence="1">
    <location>
        <begin position="142"/>
        <end position="196"/>
    </location>
</feature>
<feature type="region of interest" description="Disordered" evidence="1">
    <location>
        <begin position="224"/>
        <end position="275"/>
    </location>
</feature>
<evidence type="ECO:0000313" key="3">
    <source>
        <dbReference type="Proteomes" id="UP001302676"/>
    </source>
</evidence>
<dbReference type="GeneID" id="87816888"/>
<dbReference type="AlphaFoldDB" id="A0AAN6V4S5"/>
<dbReference type="RefSeq" id="XP_062638254.1">
    <property type="nucleotide sequence ID" value="XM_062780275.1"/>
</dbReference>
<feature type="compositionally biased region" description="Polar residues" evidence="1">
    <location>
        <begin position="163"/>
        <end position="179"/>
    </location>
</feature>
<keyword evidence="3" id="KW-1185">Reference proteome</keyword>
<feature type="compositionally biased region" description="Pro residues" evidence="1">
    <location>
        <begin position="146"/>
        <end position="157"/>
    </location>
</feature>
<gene>
    <name evidence="2" type="ORF">C8A04DRAFT_27381</name>
</gene>